<name>B9T902_RICCO</name>
<reference evidence="3" key="1">
    <citation type="journal article" date="2010" name="Nat. Biotechnol.">
        <title>Draft genome sequence of the oilseed species Ricinus communis.</title>
        <authorList>
            <person name="Chan A.P."/>
            <person name="Crabtree J."/>
            <person name="Zhao Q."/>
            <person name="Lorenzi H."/>
            <person name="Orvis J."/>
            <person name="Puiu D."/>
            <person name="Melake-Berhan A."/>
            <person name="Jones K.M."/>
            <person name="Redman J."/>
            <person name="Chen G."/>
            <person name="Cahoon E.B."/>
            <person name="Gedil M."/>
            <person name="Stanke M."/>
            <person name="Haas B.J."/>
            <person name="Wortman J.R."/>
            <person name="Fraser-Liggett C.M."/>
            <person name="Ravel J."/>
            <person name="Rabinowicz P.D."/>
        </authorList>
    </citation>
    <scope>NUCLEOTIDE SEQUENCE [LARGE SCALE GENOMIC DNA]</scope>
    <source>
        <strain evidence="3">cv. Hale</strain>
    </source>
</reference>
<dbReference type="AlphaFoldDB" id="B9T902"/>
<feature type="region of interest" description="Disordered" evidence="1">
    <location>
        <begin position="1"/>
        <end position="22"/>
    </location>
</feature>
<feature type="compositionally biased region" description="Low complexity" evidence="1">
    <location>
        <begin position="1"/>
        <end position="16"/>
    </location>
</feature>
<protein>
    <submittedName>
        <fullName evidence="2">Uncharacterized protein</fullName>
    </submittedName>
</protein>
<dbReference type="InParanoid" id="B9T902"/>
<evidence type="ECO:0000256" key="1">
    <source>
        <dbReference type="SAM" id="MobiDB-lite"/>
    </source>
</evidence>
<keyword evidence="3" id="KW-1185">Reference proteome</keyword>
<proteinExistence type="predicted"/>
<feature type="compositionally biased region" description="Basic and acidic residues" evidence="1">
    <location>
        <begin position="65"/>
        <end position="74"/>
    </location>
</feature>
<dbReference type="EMBL" id="EQ975255">
    <property type="protein sequence ID" value="EEF27663.1"/>
    <property type="molecule type" value="Genomic_DNA"/>
</dbReference>
<evidence type="ECO:0000313" key="2">
    <source>
        <dbReference type="EMBL" id="EEF27663.1"/>
    </source>
</evidence>
<feature type="region of interest" description="Disordered" evidence="1">
    <location>
        <begin position="42"/>
        <end position="80"/>
    </location>
</feature>
<organism evidence="2 3">
    <name type="scientific">Ricinus communis</name>
    <name type="common">Castor bean</name>
    <dbReference type="NCBI Taxonomy" id="3988"/>
    <lineage>
        <taxon>Eukaryota</taxon>
        <taxon>Viridiplantae</taxon>
        <taxon>Streptophyta</taxon>
        <taxon>Embryophyta</taxon>
        <taxon>Tracheophyta</taxon>
        <taxon>Spermatophyta</taxon>
        <taxon>Magnoliopsida</taxon>
        <taxon>eudicotyledons</taxon>
        <taxon>Gunneridae</taxon>
        <taxon>Pentapetalae</taxon>
        <taxon>rosids</taxon>
        <taxon>fabids</taxon>
        <taxon>Malpighiales</taxon>
        <taxon>Euphorbiaceae</taxon>
        <taxon>Acalyphoideae</taxon>
        <taxon>Acalypheae</taxon>
        <taxon>Ricinus</taxon>
    </lineage>
</organism>
<evidence type="ECO:0000313" key="3">
    <source>
        <dbReference type="Proteomes" id="UP000008311"/>
    </source>
</evidence>
<gene>
    <name evidence="2" type="ORF">RCOM_2104760</name>
</gene>
<dbReference type="Proteomes" id="UP000008311">
    <property type="component" value="Unassembled WGS sequence"/>
</dbReference>
<accession>B9T902</accession>
<sequence length="80" mass="8714">MNRSTETSTSSRSFRTGNSKGKCIEGKWLEVGTAAYEISRLGGSIPRLGGRPKPNPGKTLTPTIRKREGLDTLKHSTPTR</sequence>